<reference evidence="1 2" key="1">
    <citation type="journal article" date="2015" name="Genome Biol.">
        <title>Comparative genomics of Steinernema reveals deeply conserved gene regulatory networks.</title>
        <authorList>
            <person name="Dillman A.R."/>
            <person name="Macchietto M."/>
            <person name="Porter C.F."/>
            <person name="Rogers A."/>
            <person name="Williams B."/>
            <person name="Antoshechkin I."/>
            <person name="Lee M.M."/>
            <person name="Goodwin Z."/>
            <person name="Lu X."/>
            <person name="Lewis E.E."/>
            <person name="Goodrich-Blair H."/>
            <person name="Stock S.P."/>
            <person name="Adams B.J."/>
            <person name="Sternberg P.W."/>
            <person name="Mortazavi A."/>
        </authorList>
    </citation>
    <scope>NUCLEOTIDE SEQUENCE [LARGE SCALE GENOMIC DNA]</scope>
    <source>
        <strain evidence="1 2">ALL</strain>
    </source>
</reference>
<sequence length="92" mass="10440">MVEFPTITDKHFPLILDRAELEEDDLIDDQWHVLDRIGCGGYSNVYLVNLYAGTKVIRPAHGTPPHTPLRSHTLCALWRTTATTEWPLKSAL</sequence>
<dbReference type="EMBL" id="AZBU02000009">
    <property type="protein sequence ID" value="TKR65282.1"/>
    <property type="molecule type" value="Genomic_DNA"/>
</dbReference>
<organism evidence="1 2">
    <name type="scientific">Steinernema carpocapsae</name>
    <name type="common">Entomopathogenic nematode</name>
    <dbReference type="NCBI Taxonomy" id="34508"/>
    <lineage>
        <taxon>Eukaryota</taxon>
        <taxon>Metazoa</taxon>
        <taxon>Ecdysozoa</taxon>
        <taxon>Nematoda</taxon>
        <taxon>Chromadorea</taxon>
        <taxon>Rhabditida</taxon>
        <taxon>Tylenchina</taxon>
        <taxon>Panagrolaimomorpha</taxon>
        <taxon>Strongyloidoidea</taxon>
        <taxon>Steinernematidae</taxon>
        <taxon>Steinernema</taxon>
    </lineage>
</organism>
<accession>A0A4U5M8S3</accession>
<protein>
    <recommendedName>
        <fullName evidence="3">Protein kinase domain-containing protein</fullName>
    </recommendedName>
</protein>
<evidence type="ECO:0000313" key="2">
    <source>
        <dbReference type="Proteomes" id="UP000298663"/>
    </source>
</evidence>
<evidence type="ECO:0000313" key="1">
    <source>
        <dbReference type="EMBL" id="TKR65282.1"/>
    </source>
</evidence>
<gene>
    <name evidence="1" type="ORF">L596_025709</name>
</gene>
<proteinExistence type="predicted"/>
<name>A0A4U5M8S3_STECR</name>
<reference evidence="1 2" key="2">
    <citation type="journal article" date="2019" name="G3 (Bethesda)">
        <title>Hybrid Assembly of the Genome of the Entomopathogenic Nematode Steinernema carpocapsae Identifies the X-Chromosome.</title>
        <authorList>
            <person name="Serra L."/>
            <person name="Macchietto M."/>
            <person name="Macias-Munoz A."/>
            <person name="McGill C.J."/>
            <person name="Rodriguez I.M."/>
            <person name="Rodriguez B."/>
            <person name="Murad R."/>
            <person name="Mortazavi A."/>
        </authorList>
    </citation>
    <scope>NUCLEOTIDE SEQUENCE [LARGE SCALE GENOMIC DNA]</scope>
    <source>
        <strain evidence="1 2">ALL</strain>
    </source>
</reference>
<evidence type="ECO:0008006" key="3">
    <source>
        <dbReference type="Google" id="ProtNLM"/>
    </source>
</evidence>
<keyword evidence="2" id="KW-1185">Reference proteome</keyword>
<dbReference type="AlphaFoldDB" id="A0A4U5M8S3"/>
<comment type="caution">
    <text evidence="1">The sequence shown here is derived from an EMBL/GenBank/DDBJ whole genome shotgun (WGS) entry which is preliminary data.</text>
</comment>
<dbReference type="Proteomes" id="UP000298663">
    <property type="component" value="Unassembled WGS sequence"/>
</dbReference>